<evidence type="ECO:0000313" key="3">
    <source>
        <dbReference type="Proteomes" id="UP001196413"/>
    </source>
</evidence>
<name>A0AAD5N0D8_PARTN</name>
<dbReference type="AlphaFoldDB" id="A0AAD5N0D8"/>
<sequence length="130" mass="14848">MTEAVIYCKQFRVYSTFYETVAVAEKKCVPNGPDVNIQIALFTILCHISLFQLAMMIYATVMHRKNKRIAVAELHKVGMKTTDTTLKRFRETGGNEDHSRKVCPTTPVTPENIKRPVAKFNEIRNIQSSK</sequence>
<comment type="caution">
    <text evidence="2">The sequence shown here is derived from an EMBL/GenBank/DDBJ whole genome shotgun (WGS) entry which is preliminary data.</text>
</comment>
<protein>
    <submittedName>
        <fullName evidence="2">Uncharacterized protein</fullName>
    </submittedName>
</protein>
<keyword evidence="1" id="KW-0812">Transmembrane</keyword>
<accession>A0AAD5N0D8</accession>
<gene>
    <name evidence="2" type="ORF">KIN20_017050</name>
</gene>
<keyword evidence="3" id="KW-1185">Reference proteome</keyword>
<reference evidence="2" key="1">
    <citation type="submission" date="2021-06" db="EMBL/GenBank/DDBJ databases">
        <title>Parelaphostrongylus tenuis whole genome reference sequence.</title>
        <authorList>
            <person name="Garwood T.J."/>
            <person name="Larsen P.A."/>
            <person name="Fountain-Jones N.M."/>
            <person name="Garbe J.R."/>
            <person name="Macchietto M.G."/>
            <person name="Kania S.A."/>
            <person name="Gerhold R.W."/>
            <person name="Richards J.E."/>
            <person name="Wolf T.M."/>
        </authorList>
    </citation>
    <scope>NUCLEOTIDE SEQUENCE</scope>
    <source>
        <strain evidence="2">MNPRO001-30</strain>
        <tissue evidence="2">Meninges</tissue>
    </source>
</reference>
<feature type="transmembrane region" description="Helical" evidence="1">
    <location>
        <begin position="39"/>
        <end position="59"/>
    </location>
</feature>
<evidence type="ECO:0000313" key="2">
    <source>
        <dbReference type="EMBL" id="KAJ1358582.1"/>
    </source>
</evidence>
<evidence type="ECO:0000256" key="1">
    <source>
        <dbReference type="SAM" id="Phobius"/>
    </source>
</evidence>
<keyword evidence="1" id="KW-1133">Transmembrane helix</keyword>
<proteinExistence type="predicted"/>
<organism evidence="2 3">
    <name type="scientific">Parelaphostrongylus tenuis</name>
    <name type="common">Meningeal worm</name>
    <dbReference type="NCBI Taxonomy" id="148309"/>
    <lineage>
        <taxon>Eukaryota</taxon>
        <taxon>Metazoa</taxon>
        <taxon>Ecdysozoa</taxon>
        <taxon>Nematoda</taxon>
        <taxon>Chromadorea</taxon>
        <taxon>Rhabditida</taxon>
        <taxon>Rhabditina</taxon>
        <taxon>Rhabditomorpha</taxon>
        <taxon>Strongyloidea</taxon>
        <taxon>Metastrongylidae</taxon>
        <taxon>Parelaphostrongylus</taxon>
    </lineage>
</organism>
<dbReference type="EMBL" id="JAHQIW010003404">
    <property type="protein sequence ID" value="KAJ1358582.1"/>
    <property type="molecule type" value="Genomic_DNA"/>
</dbReference>
<keyword evidence="1" id="KW-0472">Membrane</keyword>
<dbReference type="Proteomes" id="UP001196413">
    <property type="component" value="Unassembled WGS sequence"/>
</dbReference>